<dbReference type="EMBL" id="MU005964">
    <property type="protein sequence ID" value="KAF2862843.1"/>
    <property type="molecule type" value="Genomic_DNA"/>
</dbReference>
<proteinExistence type="predicted"/>
<name>A0A6A7C636_9PEZI</name>
<evidence type="ECO:0000313" key="2">
    <source>
        <dbReference type="EMBL" id="KAF2862843.1"/>
    </source>
</evidence>
<dbReference type="Proteomes" id="UP000799421">
    <property type="component" value="Unassembled WGS sequence"/>
</dbReference>
<reference evidence="2" key="1">
    <citation type="journal article" date="2020" name="Stud. Mycol.">
        <title>101 Dothideomycetes genomes: a test case for predicting lifestyles and emergence of pathogens.</title>
        <authorList>
            <person name="Haridas S."/>
            <person name="Albert R."/>
            <person name="Binder M."/>
            <person name="Bloem J."/>
            <person name="Labutti K."/>
            <person name="Salamov A."/>
            <person name="Andreopoulos B."/>
            <person name="Baker S."/>
            <person name="Barry K."/>
            <person name="Bills G."/>
            <person name="Bluhm B."/>
            <person name="Cannon C."/>
            <person name="Castanera R."/>
            <person name="Culley D."/>
            <person name="Daum C."/>
            <person name="Ezra D."/>
            <person name="Gonzalez J."/>
            <person name="Henrissat B."/>
            <person name="Kuo A."/>
            <person name="Liang C."/>
            <person name="Lipzen A."/>
            <person name="Lutzoni F."/>
            <person name="Magnuson J."/>
            <person name="Mondo S."/>
            <person name="Nolan M."/>
            <person name="Ohm R."/>
            <person name="Pangilinan J."/>
            <person name="Park H.-J."/>
            <person name="Ramirez L."/>
            <person name="Alfaro M."/>
            <person name="Sun H."/>
            <person name="Tritt A."/>
            <person name="Yoshinaga Y."/>
            <person name="Zwiers L.-H."/>
            <person name="Turgeon B."/>
            <person name="Goodwin S."/>
            <person name="Spatafora J."/>
            <person name="Crous P."/>
            <person name="Grigoriev I."/>
        </authorList>
    </citation>
    <scope>NUCLEOTIDE SEQUENCE</scope>
    <source>
        <strain evidence="2">CBS 480.64</strain>
    </source>
</reference>
<evidence type="ECO:0000256" key="1">
    <source>
        <dbReference type="SAM" id="SignalP"/>
    </source>
</evidence>
<feature type="signal peptide" evidence="1">
    <location>
        <begin position="1"/>
        <end position="19"/>
    </location>
</feature>
<sequence length="97" mass="9956">MRTVIACVLMAGALGPAGAVYIPVTGSAQPCTPKIEPQIFGPLSSATCIDYKKTVTVTTSTTCPEITPVPLGHGPVVQCGTRKRTCAATTTTLTCCQ</sequence>
<keyword evidence="3" id="KW-1185">Reference proteome</keyword>
<gene>
    <name evidence="2" type="ORF">K470DRAFT_255737</name>
</gene>
<feature type="chain" id="PRO_5025680428" evidence="1">
    <location>
        <begin position="20"/>
        <end position="97"/>
    </location>
</feature>
<accession>A0A6A7C636</accession>
<organism evidence="2 3">
    <name type="scientific">Piedraia hortae CBS 480.64</name>
    <dbReference type="NCBI Taxonomy" id="1314780"/>
    <lineage>
        <taxon>Eukaryota</taxon>
        <taxon>Fungi</taxon>
        <taxon>Dikarya</taxon>
        <taxon>Ascomycota</taxon>
        <taxon>Pezizomycotina</taxon>
        <taxon>Dothideomycetes</taxon>
        <taxon>Dothideomycetidae</taxon>
        <taxon>Capnodiales</taxon>
        <taxon>Piedraiaceae</taxon>
        <taxon>Piedraia</taxon>
    </lineage>
</organism>
<evidence type="ECO:0000313" key="3">
    <source>
        <dbReference type="Proteomes" id="UP000799421"/>
    </source>
</evidence>
<dbReference type="AlphaFoldDB" id="A0A6A7C636"/>
<keyword evidence="1" id="KW-0732">Signal</keyword>
<protein>
    <submittedName>
        <fullName evidence="2">Uncharacterized protein</fullName>
    </submittedName>
</protein>